<dbReference type="AlphaFoldDB" id="A0ABD1MN90"/>
<evidence type="ECO:0000313" key="2">
    <source>
        <dbReference type="EMBL" id="KAL2337271.1"/>
    </source>
</evidence>
<accession>A0ABD1MN90</accession>
<gene>
    <name evidence="2" type="ORF">Fmac_011717</name>
</gene>
<organism evidence="2 3">
    <name type="scientific">Flemingia macrophylla</name>
    <dbReference type="NCBI Taxonomy" id="520843"/>
    <lineage>
        <taxon>Eukaryota</taxon>
        <taxon>Viridiplantae</taxon>
        <taxon>Streptophyta</taxon>
        <taxon>Embryophyta</taxon>
        <taxon>Tracheophyta</taxon>
        <taxon>Spermatophyta</taxon>
        <taxon>Magnoliopsida</taxon>
        <taxon>eudicotyledons</taxon>
        <taxon>Gunneridae</taxon>
        <taxon>Pentapetalae</taxon>
        <taxon>rosids</taxon>
        <taxon>fabids</taxon>
        <taxon>Fabales</taxon>
        <taxon>Fabaceae</taxon>
        <taxon>Papilionoideae</taxon>
        <taxon>50 kb inversion clade</taxon>
        <taxon>NPAAA clade</taxon>
        <taxon>indigoferoid/millettioid clade</taxon>
        <taxon>Phaseoleae</taxon>
        <taxon>Flemingia</taxon>
    </lineage>
</organism>
<feature type="region of interest" description="Disordered" evidence="1">
    <location>
        <begin position="33"/>
        <end position="61"/>
    </location>
</feature>
<reference evidence="2 3" key="1">
    <citation type="submission" date="2024-08" db="EMBL/GenBank/DDBJ databases">
        <title>Insights into the chromosomal genome structure of Flemingia macrophylla.</title>
        <authorList>
            <person name="Ding Y."/>
            <person name="Zhao Y."/>
            <person name="Bi W."/>
            <person name="Wu M."/>
            <person name="Zhao G."/>
            <person name="Gong Y."/>
            <person name="Li W."/>
            <person name="Zhang P."/>
        </authorList>
    </citation>
    <scope>NUCLEOTIDE SEQUENCE [LARGE SCALE GENOMIC DNA]</scope>
    <source>
        <strain evidence="2">DYQJB</strain>
        <tissue evidence="2">Leaf</tissue>
    </source>
</reference>
<evidence type="ECO:0000313" key="3">
    <source>
        <dbReference type="Proteomes" id="UP001603857"/>
    </source>
</evidence>
<comment type="caution">
    <text evidence="2">The sequence shown here is derived from an EMBL/GenBank/DDBJ whole genome shotgun (WGS) entry which is preliminary data.</text>
</comment>
<proteinExistence type="predicted"/>
<dbReference type="Proteomes" id="UP001603857">
    <property type="component" value="Unassembled WGS sequence"/>
</dbReference>
<dbReference type="EMBL" id="JBGMDY010000004">
    <property type="protein sequence ID" value="KAL2337271.1"/>
    <property type="molecule type" value="Genomic_DNA"/>
</dbReference>
<feature type="compositionally biased region" description="Polar residues" evidence="1">
    <location>
        <begin position="51"/>
        <end position="61"/>
    </location>
</feature>
<sequence length="61" mass="6949">MDHPLMPPGIEGTVVCKGCVQFLFHRVQNLNKQQLLKPNKQSQSQHKSKSTENSKYTPNEV</sequence>
<evidence type="ECO:0000256" key="1">
    <source>
        <dbReference type="SAM" id="MobiDB-lite"/>
    </source>
</evidence>
<name>A0ABD1MN90_9FABA</name>
<protein>
    <submittedName>
        <fullName evidence="2">Uncharacterized protein</fullName>
    </submittedName>
</protein>
<keyword evidence="3" id="KW-1185">Reference proteome</keyword>